<sequence>MQMGYRVVELPGDAFTLDNLLDALENYRFSAIFLGGHGNSSTLTGQDYREILKACINDEIVSGNVAYLCSCFTGIELGPSMISKKTQAYVGYNRDFRFMINTDLSPTEDSLTSLAQPFQEIVLEIIIRILGGQSIPDIYKGGIAKCDDWIAKLYDRPEYQWSQVISFIKHDRAALIALGEREVYVEPP</sequence>
<feature type="non-terminal residue" evidence="1">
    <location>
        <position position="188"/>
    </location>
</feature>
<proteinExistence type="predicted"/>
<evidence type="ECO:0008006" key="2">
    <source>
        <dbReference type="Google" id="ProtNLM"/>
    </source>
</evidence>
<reference evidence="1" key="1">
    <citation type="journal article" date="2014" name="Front. Microbiol.">
        <title>High frequency of phylogenetically diverse reductive dehalogenase-homologous genes in deep subseafloor sedimentary metagenomes.</title>
        <authorList>
            <person name="Kawai M."/>
            <person name="Futagami T."/>
            <person name="Toyoda A."/>
            <person name="Takaki Y."/>
            <person name="Nishi S."/>
            <person name="Hori S."/>
            <person name="Arai W."/>
            <person name="Tsubouchi T."/>
            <person name="Morono Y."/>
            <person name="Uchiyama I."/>
            <person name="Ito T."/>
            <person name="Fujiyama A."/>
            <person name="Inagaki F."/>
            <person name="Takami H."/>
        </authorList>
    </citation>
    <scope>NUCLEOTIDE SEQUENCE</scope>
    <source>
        <strain evidence="1">Expedition CK06-06</strain>
    </source>
</reference>
<accession>X1DP94</accession>
<organism evidence="1">
    <name type="scientific">marine sediment metagenome</name>
    <dbReference type="NCBI Taxonomy" id="412755"/>
    <lineage>
        <taxon>unclassified sequences</taxon>
        <taxon>metagenomes</taxon>
        <taxon>ecological metagenomes</taxon>
    </lineage>
</organism>
<gene>
    <name evidence="1" type="ORF">S01H4_39299</name>
</gene>
<comment type="caution">
    <text evidence="1">The sequence shown here is derived from an EMBL/GenBank/DDBJ whole genome shotgun (WGS) entry which is preliminary data.</text>
</comment>
<name>X1DP94_9ZZZZ</name>
<dbReference type="AlphaFoldDB" id="X1DP94"/>
<protein>
    <recommendedName>
        <fullName evidence="2">Gingipain domain-containing protein</fullName>
    </recommendedName>
</protein>
<dbReference type="EMBL" id="BART01021272">
    <property type="protein sequence ID" value="GAG98256.1"/>
    <property type="molecule type" value="Genomic_DNA"/>
</dbReference>
<evidence type="ECO:0000313" key="1">
    <source>
        <dbReference type="EMBL" id="GAG98256.1"/>
    </source>
</evidence>